<organism evidence="7 8">
    <name type="scientific">Chryseobacterium rhizoplanae</name>
    <dbReference type="NCBI Taxonomy" id="1609531"/>
    <lineage>
        <taxon>Bacteria</taxon>
        <taxon>Pseudomonadati</taxon>
        <taxon>Bacteroidota</taxon>
        <taxon>Flavobacteriia</taxon>
        <taxon>Flavobacteriales</taxon>
        <taxon>Weeksellaceae</taxon>
        <taxon>Chryseobacterium group</taxon>
        <taxon>Chryseobacterium</taxon>
    </lineage>
</organism>
<dbReference type="SUPFAM" id="SSF56601">
    <property type="entry name" value="beta-lactamase/transpeptidase-like"/>
    <property type="match status" value="1"/>
</dbReference>
<evidence type="ECO:0000259" key="6">
    <source>
        <dbReference type="Pfam" id="PF00144"/>
    </source>
</evidence>
<comment type="similarity">
    <text evidence="2 5">Belongs to the class-C beta-lactamase family.</text>
</comment>
<evidence type="ECO:0000313" key="7">
    <source>
        <dbReference type="EMBL" id="SMO35871.1"/>
    </source>
</evidence>
<dbReference type="Pfam" id="PF00144">
    <property type="entry name" value="Beta-lactamase"/>
    <property type="match status" value="1"/>
</dbReference>
<keyword evidence="4 5" id="KW-0046">Antibiotic resistance</keyword>
<evidence type="ECO:0000256" key="5">
    <source>
        <dbReference type="RuleBase" id="RU361140"/>
    </source>
</evidence>
<dbReference type="PANTHER" id="PTHR46825:SF9">
    <property type="entry name" value="BETA-LACTAMASE-RELATED DOMAIN-CONTAINING PROTEIN"/>
    <property type="match status" value="1"/>
</dbReference>
<gene>
    <name evidence="7" type="ORF">SAMN06265171_101267</name>
</gene>
<dbReference type="PANTHER" id="PTHR46825">
    <property type="entry name" value="D-ALANYL-D-ALANINE-CARBOXYPEPTIDASE/ENDOPEPTIDASE AMPH"/>
    <property type="match status" value="1"/>
</dbReference>
<dbReference type="GO" id="GO:0046677">
    <property type="term" value="P:response to antibiotic"/>
    <property type="evidence" value="ECO:0007669"/>
    <property type="project" value="UniProtKB-UniRule"/>
</dbReference>
<reference evidence="7 8" key="1">
    <citation type="submission" date="2017-05" db="EMBL/GenBank/DDBJ databases">
        <authorList>
            <person name="Varghese N."/>
            <person name="Submissions S."/>
        </authorList>
    </citation>
    <scope>NUCLEOTIDE SEQUENCE [LARGE SCALE GENOMIC DNA]</scope>
    <source>
        <strain evidence="7 8">DSM 29371</strain>
    </source>
</reference>
<accession>A0A521AM71</accession>
<feature type="domain" description="Beta-lactamase-related" evidence="6">
    <location>
        <begin position="53"/>
        <end position="366"/>
    </location>
</feature>
<dbReference type="InterPro" id="IPR012338">
    <property type="entry name" value="Beta-lactam/transpept-like"/>
</dbReference>
<sequence>MKTFPLFILLLSNLLLSQQSINRETKSITITKTDNVKNIVDSALHKMITKPLIHSASIGVVYHGKEYIGHYGELEEGKKNIPNNETIYEIGSLSKTLTGILTVKAVQDKKLHIDDDVQKYLAESYPNLKFKNRPVKIKDLLSHTSGIPGMLPPEANTILQNFTDHDTPAKLNTLYRNYNKKDFLTDLHQVRIDTISGYKYSYSSAGTQLMAAILEKVYKTDFEKLLTDYLSENMGAEHTKITLSNQELKRLASGYHSDNPVITSPMPILPWGASGNIKSTLPDMVKYIRFLLQKNEIIQESFRPLVKFDPEFSIGYFWNIITDKKLGTYYLHHGGVPRSQCYIYIIPKYELGIFIITNQSGNNTASVMEEALNEIFDKIIQSNPKS</sequence>
<comment type="catalytic activity">
    <reaction evidence="1 5">
        <text>a beta-lactam + H2O = a substituted beta-amino acid</text>
        <dbReference type="Rhea" id="RHEA:20401"/>
        <dbReference type="ChEBI" id="CHEBI:15377"/>
        <dbReference type="ChEBI" id="CHEBI:35627"/>
        <dbReference type="ChEBI" id="CHEBI:140347"/>
        <dbReference type="EC" id="3.5.2.6"/>
    </reaction>
</comment>
<keyword evidence="3 5" id="KW-0378">Hydrolase</keyword>
<dbReference type="EMBL" id="FXTC01000001">
    <property type="protein sequence ID" value="SMO35871.1"/>
    <property type="molecule type" value="Genomic_DNA"/>
</dbReference>
<dbReference type="Proteomes" id="UP000316916">
    <property type="component" value="Unassembled WGS sequence"/>
</dbReference>
<dbReference type="AlphaFoldDB" id="A0A521AM71"/>
<evidence type="ECO:0000256" key="2">
    <source>
        <dbReference type="ARBA" id="ARBA00007840"/>
    </source>
</evidence>
<evidence type="ECO:0000313" key="8">
    <source>
        <dbReference type="Proteomes" id="UP000316916"/>
    </source>
</evidence>
<dbReference type="PROSITE" id="PS00336">
    <property type="entry name" value="BETA_LACTAMASE_C"/>
    <property type="match status" value="1"/>
</dbReference>
<dbReference type="GO" id="GO:0017001">
    <property type="term" value="P:antibiotic catabolic process"/>
    <property type="evidence" value="ECO:0007669"/>
    <property type="project" value="InterPro"/>
</dbReference>
<dbReference type="Gene3D" id="3.40.710.10">
    <property type="entry name" value="DD-peptidase/beta-lactamase superfamily"/>
    <property type="match status" value="1"/>
</dbReference>
<keyword evidence="8" id="KW-1185">Reference proteome</keyword>
<dbReference type="GO" id="GO:0030288">
    <property type="term" value="C:outer membrane-bounded periplasmic space"/>
    <property type="evidence" value="ECO:0007669"/>
    <property type="project" value="InterPro"/>
</dbReference>
<dbReference type="InterPro" id="IPR050491">
    <property type="entry name" value="AmpC-like"/>
</dbReference>
<evidence type="ECO:0000256" key="4">
    <source>
        <dbReference type="ARBA" id="ARBA00023251"/>
    </source>
</evidence>
<name>A0A521AM71_9FLAO</name>
<evidence type="ECO:0000256" key="3">
    <source>
        <dbReference type="ARBA" id="ARBA00022801"/>
    </source>
</evidence>
<dbReference type="InterPro" id="IPR001586">
    <property type="entry name" value="Beta-lactam_class-C_AS"/>
</dbReference>
<proteinExistence type="inferred from homology"/>
<protein>
    <recommendedName>
        <fullName evidence="5">Beta-lactamase</fullName>
        <ecNumber evidence="5">3.5.2.6</ecNumber>
    </recommendedName>
</protein>
<evidence type="ECO:0000256" key="1">
    <source>
        <dbReference type="ARBA" id="ARBA00001526"/>
    </source>
</evidence>
<dbReference type="InterPro" id="IPR001466">
    <property type="entry name" value="Beta-lactam-related"/>
</dbReference>
<dbReference type="EC" id="3.5.2.6" evidence="5"/>
<dbReference type="GO" id="GO:0008800">
    <property type="term" value="F:beta-lactamase activity"/>
    <property type="evidence" value="ECO:0007669"/>
    <property type="project" value="UniProtKB-UniRule"/>
</dbReference>